<dbReference type="Proteomes" id="UP001168972">
    <property type="component" value="Unassembled WGS sequence"/>
</dbReference>
<dbReference type="InterPro" id="IPR027995">
    <property type="entry name" value="Galactosyl_T_N"/>
</dbReference>
<evidence type="ECO:0000259" key="15">
    <source>
        <dbReference type="Pfam" id="PF00155"/>
    </source>
</evidence>
<feature type="domain" description="Galactosyltransferase C-terminal" evidence="16">
    <location>
        <begin position="689"/>
        <end position="766"/>
    </location>
</feature>
<dbReference type="InterPro" id="IPR004839">
    <property type="entry name" value="Aminotransferase_I/II_large"/>
</dbReference>
<keyword evidence="11" id="KW-1133">Transmembrane helix</keyword>
<dbReference type="SUPFAM" id="SSF53448">
    <property type="entry name" value="Nucleotide-diphospho-sugar transferases"/>
    <property type="match status" value="1"/>
</dbReference>
<evidence type="ECO:0000256" key="9">
    <source>
        <dbReference type="ARBA" id="ARBA00022898"/>
    </source>
</evidence>
<keyword evidence="8" id="KW-0812">Transmembrane</keyword>
<evidence type="ECO:0000259" key="17">
    <source>
        <dbReference type="Pfam" id="PF09029"/>
    </source>
</evidence>
<keyword evidence="7" id="KW-0808">Transferase</keyword>
<evidence type="ECO:0000313" key="19">
    <source>
        <dbReference type="EMBL" id="KAK0168472.1"/>
    </source>
</evidence>
<evidence type="ECO:0000259" key="16">
    <source>
        <dbReference type="Pfam" id="PF02709"/>
    </source>
</evidence>
<dbReference type="InterPro" id="IPR050087">
    <property type="entry name" value="AON_synthase_class-II"/>
</dbReference>
<evidence type="ECO:0000256" key="7">
    <source>
        <dbReference type="ARBA" id="ARBA00022679"/>
    </source>
</evidence>
<sequence>MFKQRGINQINNHLFFTGIKGKLRQMPCPFLTRLSTNYVRNYGTSLISNYRQYCPVMSRLSSTSIENNKTTDESCPVKQCPFLSKEPDVIKKTSTAVEEDVISLTSPSNNENNSFPYEEFFHKQIMKKKEDHSYRVFKKVNRLAHEFPAAMEYSWGEKPITVWCSNDYLGMSRHPVVTNSVREALDKFGAGAGGTRNISGNSMGHEMLEKRLAELHKKQSGLLFTSCFVANDSTLFTLAKSLPGCHIFSDAGNHASMIQGIRNSHVPKHIFRHNDVKHLEELLSSIDRSLPKIVAFETVHSMDGSICPLEEMCDVAKKYGALTFVDEVHAVGLYGFSGAGIGERDWVLDKMDIISGTLGKAFGNVGGYIVGSTKLIDMIRSYAAGFIFTTSLPPTVLYGAMAAIEILSSDEGRALRKTHQENVAYMKTMLNAAGIPLQQSPSHIIPIKIGNPLLCSQIADSLLREKGHYIQAINYPTVAKGEEKLRLAPTPKHTRVMIDKFVQDTLEIFNNLNVPKATLNSNRFATHYNFIKTENIYDELEKSFDHKDNSCLVAINGRKSSQLFYPEENPREDPVVMARRLGILPGGQWKPQNCRSMFNVAIILPYRNRKKQLNIFMNYIHPFLQGQNLDYRIFVVEQSPVREFNRAKLFNVGYKEATKVNDFHCFIFQDIDLIPQNPDNIYACTKMPRHMSSSVNTFRYNLPYAGLFGGAIALTRAQFEKVNGFSNIFYGWGGEDDDFFGRLQNRGLQITRFGPDVAQYFMLTHKKEKPNSARYENLKNGARQYDSDGINNLEYKVLDHELRPLYSWTLADV</sequence>
<evidence type="ECO:0000256" key="2">
    <source>
        <dbReference type="ARBA" id="ARBA00004606"/>
    </source>
</evidence>
<dbReference type="Gene3D" id="3.40.640.10">
    <property type="entry name" value="Type I PLP-dependent aspartate aminotransferase-like (Major domain)"/>
    <property type="match status" value="1"/>
</dbReference>
<evidence type="ECO:0000256" key="13">
    <source>
        <dbReference type="ARBA" id="ARBA00023180"/>
    </source>
</evidence>
<dbReference type="GO" id="GO:0048821">
    <property type="term" value="P:erythrocyte development"/>
    <property type="evidence" value="ECO:0007669"/>
    <property type="project" value="TreeGrafter"/>
</dbReference>
<dbReference type="GO" id="GO:0016020">
    <property type="term" value="C:membrane"/>
    <property type="evidence" value="ECO:0007669"/>
    <property type="project" value="UniProtKB-SubCell"/>
</dbReference>
<evidence type="ECO:0000256" key="11">
    <source>
        <dbReference type="ARBA" id="ARBA00022989"/>
    </source>
</evidence>
<evidence type="ECO:0000256" key="4">
    <source>
        <dbReference type="ARBA" id="ARBA00005735"/>
    </source>
</evidence>
<dbReference type="InterPro" id="IPR027791">
    <property type="entry name" value="Galactosyl_T_C"/>
</dbReference>
<feature type="domain" description="5-aminolevulinate synthase presequence" evidence="17">
    <location>
        <begin position="28"/>
        <end position="73"/>
    </location>
</feature>
<dbReference type="Gene3D" id="3.90.550.10">
    <property type="entry name" value="Spore Coat Polysaccharide Biosynthesis Protein SpsA, Chain A"/>
    <property type="match status" value="1"/>
</dbReference>
<name>A0AA39FF82_MICHY</name>
<dbReference type="GO" id="GO:0042541">
    <property type="term" value="P:hemoglobin biosynthetic process"/>
    <property type="evidence" value="ECO:0007669"/>
    <property type="project" value="TreeGrafter"/>
</dbReference>
<evidence type="ECO:0000256" key="5">
    <source>
        <dbReference type="ARBA" id="ARBA00008392"/>
    </source>
</evidence>
<dbReference type="Pfam" id="PF00155">
    <property type="entry name" value="Aminotran_1_2"/>
    <property type="match status" value="1"/>
</dbReference>
<dbReference type="PANTHER" id="PTHR13693:SF102">
    <property type="entry name" value="2-AMINO-3-KETOBUTYRATE COENZYME A LIGASE, MITOCHONDRIAL"/>
    <property type="match status" value="1"/>
</dbReference>
<dbReference type="PANTHER" id="PTHR13693">
    <property type="entry name" value="CLASS II AMINOTRANSFERASE/8-AMINO-7-OXONONANOATE SYNTHASE"/>
    <property type="match status" value="1"/>
</dbReference>
<feature type="domain" description="Aminotransferase class I/classII large" evidence="15">
    <location>
        <begin position="160"/>
        <end position="503"/>
    </location>
</feature>
<keyword evidence="10" id="KW-0735">Signal-anchor</keyword>
<organism evidence="19 20">
    <name type="scientific">Microctonus hyperodae</name>
    <name type="common">Parasitoid wasp</name>
    <dbReference type="NCBI Taxonomy" id="165561"/>
    <lineage>
        <taxon>Eukaryota</taxon>
        <taxon>Metazoa</taxon>
        <taxon>Ecdysozoa</taxon>
        <taxon>Arthropoda</taxon>
        <taxon>Hexapoda</taxon>
        <taxon>Insecta</taxon>
        <taxon>Pterygota</taxon>
        <taxon>Neoptera</taxon>
        <taxon>Endopterygota</taxon>
        <taxon>Hymenoptera</taxon>
        <taxon>Apocrita</taxon>
        <taxon>Ichneumonoidea</taxon>
        <taxon>Braconidae</taxon>
        <taxon>Euphorinae</taxon>
        <taxon>Microctonus</taxon>
    </lineage>
</organism>
<dbReference type="GO" id="GO:0003870">
    <property type="term" value="F:5-aminolevulinate synthase activity"/>
    <property type="evidence" value="ECO:0007669"/>
    <property type="project" value="InterPro"/>
</dbReference>
<dbReference type="Gene3D" id="3.90.1150.10">
    <property type="entry name" value="Aspartate Aminotransferase, domain 1"/>
    <property type="match status" value="1"/>
</dbReference>
<evidence type="ECO:0000256" key="14">
    <source>
        <dbReference type="ARBA" id="ARBA00023315"/>
    </source>
</evidence>
<dbReference type="SUPFAM" id="SSF53383">
    <property type="entry name" value="PLP-dependent transferases"/>
    <property type="match status" value="1"/>
</dbReference>
<dbReference type="FunFam" id="3.40.640.10:FF:000006">
    <property type="entry name" value="5-aminolevulinate synthase, mitochondrial"/>
    <property type="match status" value="1"/>
</dbReference>
<dbReference type="GO" id="GO:0030170">
    <property type="term" value="F:pyridoxal phosphate binding"/>
    <property type="evidence" value="ECO:0007669"/>
    <property type="project" value="InterPro"/>
</dbReference>
<comment type="pathway">
    <text evidence="3">Protein modification; protein glycosylation.</text>
</comment>
<evidence type="ECO:0000256" key="12">
    <source>
        <dbReference type="ARBA" id="ARBA00023136"/>
    </source>
</evidence>
<evidence type="ECO:0000256" key="3">
    <source>
        <dbReference type="ARBA" id="ARBA00004922"/>
    </source>
</evidence>
<dbReference type="AlphaFoldDB" id="A0AA39FF82"/>
<dbReference type="InterPro" id="IPR029044">
    <property type="entry name" value="Nucleotide-diphossugar_trans"/>
</dbReference>
<reference evidence="19" key="1">
    <citation type="journal article" date="2023" name="bioRxiv">
        <title>Scaffold-level genome assemblies of two parasitoid biocontrol wasps reveal the parthenogenesis mechanism and an associated novel virus.</title>
        <authorList>
            <person name="Inwood S."/>
            <person name="Skelly J."/>
            <person name="Guhlin J."/>
            <person name="Harrop T."/>
            <person name="Goldson S."/>
            <person name="Dearden P."/>
        </authorList>
    </citation>
    <scope>NUCLEOTIDE SEQUENCE</scope>
    <source>
        <strain evidence="19">Lincoln</strain>
        <tissue evidence="19">Whole body</tissue>
    </source>
</reference>
<dbReference type="NCBIfam" id="TIGR01821">
    <property type="entry name" value="5aminolev_synth"/>
    <property type="match status" value="1"/>
</dbReference>
<dbReference type="CDD" id="cd06454">
    <property type="entry name" value="KBL_like"/>
    <property type="match status" value="1"/>
</dbReference>
<protein>
    <recommendedName>
        <fullName evidence="21">5-aminolevulinate synthase</fullName>
    </recommendedName>
</protein>
<dbReference type="Pfam" id="PF02709">
    <property type="entry name" value="Glyco_transf_7C"/>
    <property type="match status" value="1"/>
</dbReference>
<evidence type="ECO:0000259" key="18">
    <source>
        <dbReference type="Pfam" id="PF13733"/>
    </source>
</evidence>
<comment type="cofactor">
    <cofactor evidence="1">
        <name>pyridoxal 5'-phosphate</name>
        <dbReference type="ChEBI" id="CHEBI:597326"/>
    </cofactor>
</comment>
<proteinExistence type="inferred from homology"/>
<keyword evidence="14" id="KW-0012">Acyltransferase</keyword>
<accession>A0AA39FF82</accession>
<comment type="caution">
    <text evidence="19">The sequence shown here is derived from an EMBL/GenBank/DDBJ whole genome shotgun (WGS) entry which is preliminary data.</text>
</comment>
<evidence type="ECO:0000313" key="20">
    <source>
        <dbReference type="Proteomes" id="UP001168972"/>
    </source>
</evidence>
<dbReference type="GO" id="GO:0005975">
    <property type="term" value="P:carbohydrate metabolic process"/>
    <property type="evidence" value="ECO:0007669"/>
    <property type="project" value="InterPro"/>
</dbReference>
<dbReference type="Pfam" id="PF09029">
    <property type="entry name" value="Preseq_ALAS"/>
    <property type="match status" value="1"/>
</dbReference>
<dbReference type="InterPro" id="IPR003859">
    <property type="entry name" value="Galactosyl_T"/>
</dbReference>
<reference evidence="19" key="2">
    <citation type="submission" date="2023-03" db="EMBL/GenBank/DDBJ databases">
        <authorList>
            <person name="Inwood S.N."/>
            <person name="Skelly J.G."/>
            <person name="Guhlin J."/>
            <person name="Harrop T.W.R."/>
            <person name="Goldson S.G."/>
            <person name="Dearden P.K."/>
        </authorList>
    </citation>
    <scope>NUCLEOTIDE SEQUENCE</scope>
    <source>
        <strain evidence="19">Lincoln</strain>
        <tissue evidence="19">Whole body</tissue>
    </source>
</reference>
<keyword evidence="20" id="KW-1185">Reference proteome</keyword>
<dbReference type="GO" id="GO:0016757">
    <property type="term" value="F:glycosyltransferase activity"/>
    <property type="evidence" value="ECO:0007669"/>
    <property type="project" value="UniProtKB-KW"/>
</dbReference>
<comment type="similarity">
    <text evidence="5">Belongs to the class-II pyridoxal-phosphate-dependent aminotransferase family.</text>
</comment>
<comment type="similarity">
    <text evidence="4">Belongs to the glycosyltransferase 7 family.</text>
</comment>
<dbReference type="InterPro" id="IPR015421">
    <property type="entry name" value="PyrdxlP-dep_Trfase_major"/>
</dbReference>
<dbReference type="PRINTS" id="PR02050">
    <property type="entry name" value="B14GALTRFASE"/>
</dbReference>
<dbReference type="Pfam" id="PF13733">
    <property type="entry name" value="Glyco_transf_7N"/>
    <property type="match status" value="1"/>
</dbReference>
<dbReference type="EMBL" id="JAQQBR010001831">
    <property type="protein sequence ID" value="KAK0168472.1"/>
    <property type="molecule type" value="Genomic_DNA"/>
</dbReference>
<comment type="subcellular location">
    <subcellularLocation>
        <location evidence="2">Membrane</location>
        <topology evidence="2">Single-pass type II membrane protein</topology>
    </subcellularLocation>
</comment>
<evidence type="ECO:0008006" key="21">
    <source>
        <dbReference type="Google" id="ProtNLM"/>
    </source>
</evidence>
<dbReference type="InterPro" id="IPR010961">
    <property type="entry name" value="4pyrrol_synth_NH2levulA_synth"/>
</dbReference>
<dbReference type="InterPro" id="IPR015118">
    <property type="entry name" value="5aminolev_synth_preseq"/>
</dbReference>
<keyword evidence="6" id="KW-0328">Glycosyltransferase</keyword>
<keyword evidence="12" id="KW-0472">Membrane</keyword>
<dbReference type="CDD" id="cd00899">
    <property type="entry name" value="b4GalT"/>
    <property type="match status" value="1"/>
</dbReference>
<dbReference type="InterPro" id="IPR015424">
    <property type="entry name" value="PyrdxlP-dep_Trfase"/>
</dbReference>
<dbReference type="GO" id="GO:0006783">
    <property type="term" value="P:heme biosynthetic process"/>
    <property type="evidence" value="ECO:0007669"/>
    <property type="project" value="TreeGrafter"/>
</dbReference>
<evidence type="ECO:0000256" key="1">
    <source>
        <dbReference type="ARBA" id="ARBA00001933"/>
    </source>
</evidence>
<evidence type="ECO:0000256" key="10">
    <source>
        <dbReference type="ARBA" id="ARBA00022968"/>
    </source>
</evidence>
<evidence type="ECO:0000256" key="8">
    <source>
        <dbReference type="ARBA" id="ARBA00022692"/>
    </source>
</evidence>
<dbReference type="GO" id="GO:0005759">
    <property type="term" value="C:mitochondrial matrix"/>
    <property type="evidence" value="ECO:0007669"/>
    <property type="project" value="InterPro"/>
</dbReference>
<gene>
    <name evidence="19" type="ORF">PV327_002267</name>
</gene>
<keyword evidence="13" id="KW-0325">Glycoprotein</keyword>
<evidence type="ECO:0000256" key="6">
    <source>
        <dbReference type="ARBA" id="ARBA00022676"/>
    </source>
</evidence>
<feature type="domain" description="Galactosyltransferase N-terminal" evidence="18">
    <location>
        <begin position="581"/>
        <end position="685"/>
    </location>
</feature>
<keyword evidence="9" id="KW-0663">Pyridoxal phosphate</keyword>
<dbReference type="InterPro" id="IPR015422">
    <property type="entry name" value="PyrdxlP-dep_Trfase_small"/>
</dbReference>